<dbReference type="Gene3D" id="1.10.760.10">
    <property type="entry name" value="Cytochrome c-like domain"/>
    <property type="match status" value="1"/>
</dbReference>
<dbReference type="GO" id="GO:0020037">
    <property type="term" value="F:heme binding"/>
    <property type="evidence" value="ECO:0007669"/>
    <property type="project" value="InterPro"/>
</dbReference>
<dbReference type="Proteomes" id="UP000268623">
    <property type="component" value="Unassembled WGS sequence"/>
</dbReference>
<dbReference type="InterPro" id="IPR036909">
    <property type="entry name" value="Cyt_c-like_dom_sf"/>
</dbReference>
<keyword evidence="3 6" id="KW-0479">Metal-binding</keyword>
<dbReference type="GO" id="GO:0046872">
    <property type="term" value="F:metal ion binding"/>
    <property type="evidence" value="ECO:0007669"/>
    <property type="project" value="UniProtKB-KW"/>
</dbReference>
<dbReference type="InterPro" id="IPR009056">
    <property type="entry name" value="Cyt_c-like_dom"/>
</dbReference>
<reference evidence="9 10" key="1">
    <citation type="submission" date="2018-08" db="EMBL/GenBank/DDBJ databases">
        <title>Genome sequence of Methylocystis hirsuta CSC1, a methanotroph able to accumulate PHAs.</title>
        <authorList>
            <person name="Bordel S."/>
            <person name="Rodriguez E."/>
            <person name="Gancedo J."/>
            <person name="Munoz R."/>
        </authorList>
    </citation>
    <scope>NUCLEOTIDE SEQUENCE [LARGE SCALE GENOMIC DNA]</scope>
    <source>
        <strain evidence="9 10">CSC1</strain>
    </source>
</reference>
<comment type="caution">
    <text evidence="9">The sequence shown here is derived from an EMBL/GenBank/DDBJ whole genome shotgun (WGS) entry which is preliminary data.</text>
</comment>
<evidence type="ECO:0000256" key="2">
    <source>
        <dbReference type="ARBA" id="ARBA00022617"/>
    </source>
</evidence>
<proteinExistence type="predicted"/>
<feature type="domain" description="Cytochrome c" evidence="8">
    <location>
        <begin position="26"/>
        <end position="126"/>
    </location>
</feature>
<dbReference type="AlphaFoldDB" id="A0A3M9XQT1"/>
<evidence type="ECO:0000313" key="9">
    <source>
        <dbReference type="EMBL" id="RNJ50195.1"/>
    </source>
</evidence>
<accession>A0A3M9XQT1</accession>
<evidence type="ECO:0000256" key="4">
    <source>
        <dbReference type="ARBA" id="ARBA00022982"/>
    </source>
</evidence>
<feature type="chain" id="PRO_5018061956" evidence="7">
    <location>
        <begin position="25"/>
        <end position="132"/>
    </location>
</feature>
<evidence type="ECO:0000256" key="7">
    <source>
        <dbReference type="SAM" id="SignalP"/>
    </source>
</evidence>
<dbReference type="RefSeq" id="WP_123176142.1">
    <property type="nucleotide sequence ID" value="NZ_QWDD01000001.1"/>
</dbReference>
<feature type="signal peptide" evidence="7">
    <location>
        <begin position="1"/>
        <end position="24"/>
    </location>
</feature>
<dbReference type="InterPro" id="IPR002327">
    <property type="entry name" value="Cyt_c_1A/1B"/>
</dbReference>
<dbReference type="OrthoDB" id="9805828at2"/>
<dbReference type="PROSITE" id="PS51007">
    <property type="entry name" value="CYTC"/>
    <property type="match status" value="1"/>
</dbReference>
<dbReference type="PANTHER" id="PTHR11961">
    <property type="entry name" value="CYTOCHROME C"/>
    <property type="match status" value="1"/>
</dbReference>
<evidence type="ECO:0000259" key="8">
    <source>
        <dbReference type="PROSITE" id="PS51007"/>
    </source>
</evidence>
<dbReference type="PRINTS" id="PR00604">
    <property type="entry name" value="CYTCHRMECIAB"/>
</dbReference>
<evidence type="ECO:0000256" key="6">
    <source>
        <dbReference type="PROSITE-ProRule" id="PRU00433"/>
    </source>
</evidence>
<keyword evidence="1" id="KW-0813">Transport</keyword>
<keyword evidence="7" id="KW-0732">Signal</keyword>
<keyword evidence="5 6" id="KW-0408">Iron</keyword>
<gene>
    <name evidence="9" type="ORF">D1O30_11920</name>
</gene>
<dbReference type="EMBL" id="QWDD01000001">
    <property type="protein sequence ID" value="RNJ50195.1"/>
    <property type="molecule type" value="Genomic_DNA"/>
</dbReference>
<keyword evidence="10" id="KW-1185">Reference proteome</keyword>
<dbReference type="SUPFAM" id="SSF46626">
    <property type="entry name" value="Cytochrome c"/>
    <property type="match status" value="1"/>
</dbReference>
<evidence type="ECO:0000256" key="1">
    <source>
        <dbReference type="ARBA" id="ARBA00022448"/>
    </source>
</evidence>
<sequence>MKTISLLTFAASVAFAASAGQALAAGDPAAGEKTFAKCKACHQVGETAKNAVAPHLNGVDGRKAGSVEGYNYSEADKNSGIVWDEASFKEFIKNPKAKIPGTKMIFQGLPNDADQENVWAYLVQFGPDGKKK</sequence>
<dbReference type="GO" id="GO:0009055">
    <property type="term" value="F:electron transfer activity"/>
    <property type="evidence" value="ECO:0007669"/>
    <property type="project" value="InterPro"/>
</dbReference>
<dbReference type="Pfam" id="PF00034">
    <property type="entry name" value="Cytochrom_C"/>
    <property type="match status" value="1"/>
</dbReference>
<protein>
    <submittedName>
        <fullName evidence="9">Cytochrome c family protein</fullName>
    </submittedName>
</protein>
<keyword evidence="2 6" id="KW-0349">Heme</keyword>
<keyword evidence="4" id="KW-0249">Electron transport</keyword>
<organism evidence="9 10">
    <name type="scientific">Methylocystis hirsuta</name>
    <dbReference type="NCBI Taxonomy" id="369798"/>
    <lineage>
        <taxon>Bacteria</taxon>
        <taxon>Pseudomonadati</taxon>
        <taxon>Pseudomonadota</taxon>
        <taxon>Alphaproteobacteria</taxon>
        <taxon>Hyphomicrobiales</taxon>
        <taxon>Methylocystaceae</taxon>
        <taxon>Methylocystis</taxon>
    </lineage>
</organism>
<evidence type="ECO:0000313" key="10">
    <source>
        <dbReference type="Proteomes" id="UP000268623"/>
    </source>
</evidence>
<evidence type="ECO:0000256" key="5">
    <source>
        <dbReference type="ARBA" id="ARBA00023004"/>
    </source>
</evidence>
<name>A0A3M9XQT1_9HYPH</name>
<evidence type="ECO:0000256" key="3">
    <source>
        <dbReference type="ARBA" id="ARBA00022723"/>
    </source>
</evidence>